<gene>
    <name evidence="1" type="ORF">FQB35_10970</name>
</gene>
<evidence type="ECO:0000313" key="1">
    <source>
        <dbReference type="EMBL" id="QEK12804.1"/>
    </source>
</evidence>
<sequence>MKESIHNIKIIADRIERAADKIQLEGLIDEMIKICKYIKDELKEKKKIANDIKLENINTISFLYKPILKKNYYEGTYLEEFSERRTYELKEAKALDVHNKFWQTHEVLRGNIFGSIPLGLISKDVAERLKFFGWDEVCVDVFEVQERKCSMKELVEYCKIKFLNFLIVNEKSTGAELILHYNI</sequence>
<dbReference type="RefSeq" id="WP_148809940.1">
    <property type="nucleotide sequence ID" value="NZ_CP042243.1"/>
</dbReference>
<dbReference type="EMBL" id="CP042243">
    <property type="protein sequence ID" value="QEK12804.1"/>
    <property type="molecule type" value="Genomic_DNA"/>
</dbReference>
<protein>
    <submittedName>
        <fullName evidence="1">Uncharacterized protein</fullName>
    </submittedName>
</protein>
<name>A0A5C0SHA9_CRATE</name>
<dbReference type="Proteomes" id="UP000324646">
    <property type="component" value="Chromosome"/>
</dbReference>
<dbReference type="OrthoDB" id="1954697at2"/>
<proteinExistence type="predicted"/>
<keyword evidence="2" id="KW-1185">Reference proteome</keyword>
<evidence type="ECO:0000313" key="2">
    <source>
        <dbReference type="Proteomes" id="UP000324646"/>
    </source>
</evidence>
<reference evidence="1 2" key="1">
    <citation type="submission" date="2019-07" db="EMBL/GenBank/DDBJ databases">
        <title>Complete genome of Crassaminicella thermophila SY095.</title>
        <authorList>
            <person name="Li X."/>
        </authorList>
    </citation>
    <scope>NUCLEOTIDE SEQUENCE [LARGE SCALE GENOMIC DNA]</scope>
    <source>
        <strain evidence="1 2">SY095</strain>
    </source>
</reference>
<organism evidence="1 2">
    <name type="scientific">Crassaminicella thermophila</name>
    <dbReference type="NCBI Taxonomy" id="2599308"/>
    <lineage>
        <taxon>Bacteria</taxon>
        <taxon>Bacillati</taxon>
        <taxon>Bacillota</taxon>
        <taxon>Clostridia</taxon>
        <taxon>Eubacteriales</taxon>
        <taxon>Clostridiaceae</taxon>
        <taxon>Crassaminicella</taxon>
    </lineage>
</organism>
<accession>A0A5C0SHA9</accession>
<dbReference type="KEGG" id="crs:FQB35_10970"/>
<dbReference type="AlphaFoldDB" id="A0A5C0SHA9"/>